<accession>A0A1B9E4Q4</accession>
<evidence type="ECO:0000256" key="1">
    <source>
        <dbReference type="ARBA" id="ARBA00022723"/>
    </source>
</evidence>
<dbReference type="Gene3D" id="3.20.20.370">
    <property type="entry name" value="Glycoside hydrolase/deacetylase"/>
    <property type="match status" value="1"/>
</dbReference>
<organism evidence="4 5">
    <name type="scientific">Flavobacterium crassostreae</name>
    <dbReference type="NCBI Taxonomy" id="1763534"/>
    <lineage>
        <taxon>Bacteria</taxon>
        <taxon>Pseudomonadati</taxon>
        <taxon>Bacteroidota</taxon>
        <taxon>Flavobacteriia</taxon>
        <taxon>Flavobacteriales</taxon>
        <taxon>Flavobacteriaceae</taxon>
        <taxon>Flavobacterium</taxon>
    </lineage>
</organism>
<dbReference type="SUPFAM" id="SSF88713">
    <property type="entry name" value="Glycoside hydrolase/deacetylase"/>
    <property type="match status" value="1"/>
</dbReference>
<dbReference type="GO" id="GO:0016020">
    <property type="term" value="C:membrane"/>
    <property type="evidence" value="ECO:0007669"/>
    <property type="project" value="TreeGrafter"/>
</dbReference>
<keyword evidence="5" id="KW-1185">Reference proteome</keyword>
<reference evidence="4 5" key="1">
    <citation type="submission" date="2016-03" db="EMBL/GenBank/DDBJ databases">
        <authorList>
            <person name="Ploux O."/>
        </authorList>
    </citation>
    <scope>NUCLEOTIDE SEQUENCE [LARGE SCALE GENOMIC DNA]</scope>
    <source>
        <strain evidence="4 5">LPB0076</strain>
    </source>
</reference>
<dbReference type="InterPro" id="IPR050248">
    <property type="entry name" value="Polysacc_deacetylase_ArnD"/>
</dbReference>
<dbReference type="PROSITE" id="PS51677">
    <property type="entry name" value="NODB"/>
    <property type="match status" value="1"/>
</dbReference>
<dbReference type="InterPro" id="IPR002509">
    <property type="entry name" value="NODB_dom"/>
</dbReference>
<dbReference type="PANTHER" id="PTHR10587:SF133">
    <property type="entry name" value="CHITIN DEACETYLASE 1-RELATED"/>
    <property type="match status" value="1"/>
</dbReference>
<dbReference type="GO" id="GO:0005975">
    <property type="term" value="P:carbohydrate metabolic process"/>
    <property type="evidence" value="ECO:0007669"/>
    <property type="project" value="InterPro"/>
</dbReference>
<dbReference type="CDD" id="cd10917">
    <property type="entry name" value="CE4_NodB_like_6s_7s"/>
    <property type="match status" value="1"/>
</dbReference>
<dbReference type="Pfam" id="PF01522">
    <property type="entry name" value="Polysacc_deac_1"/>
    <property type="match status" value="1"/>
</dbReference>
<keyword evidence="2" id="KW-0378">Hydrolase</keyword>
<dbReference type="EMBL" id="LVEP01000019">
    <property type="protein sequence ID" value="OCB76909.1"/>
    <property type="molecule type" value="Genomic_DNA"/>
</dbReference>
<evidence type="ECO:0000259" key="3">
    <source>
        <dbReference type="PROSITE" id="PS51677"/>
    </source>
</evidence>
<comment type="caution">
    <text evidence="4">The sequence shown here is derived from an EMBL/GenBank/DDBJ whole genome shotgun (WGS) entry which is preliminary data.</text>
</comment>
<dbReference type="GO" id="GO:0016810">
    <property type="term" value="F:hydrolase activity, acting on carbon-nitrogen (but not peptide) bonds"/>
    <property type="evidence" value="ECO:0007669"/>
    <property type="project" value="InterPro"/>
</dbReference>
<dbReference type="InterPro" id="IPR011330">
    <property type="entry name" value="Glyco_hydro/deAcase_b/a-brl"/>
</dbReference>
<dbReference type="Proteomes" id="UP000093510">
    <property type="component" value="Unassembled WGS sequence"/>
</dbReference>
<evidence type="ECO:0000313" key="4">
    <source>
        <dbReference type="EMBL" id="OCB76909.1"/>
    </source>
</evidence>
<name>A0A1B9E4Q4_9FLAO</name>
<dbReference type="STRING" id="1763534.GCA_001831475_00979"/>
<sequence>MDFYWVKTTAIIRKLFTNYIWFLPNNRKKVYLTFDDGPIPEVTEWVLSELKKHHAKASFFCLGKNIAAYPTIFKKIIHSGHTVANHTYNHPNGWKSSTNDYLQNVMDCQKTIQQQHANCISNGLQLFRPPYGKIKPSQTKELKKRGYKIIMWDVLSGDFDTKISKEKCLENAIQNIESGSIIVFHDSLKAYKNLQYTLPRVLEYLDKNQFSCAKIDLDSF</sequence>
<dbReference type="PANTHER" id="PTHR10587">
    <property type="entry name" value="GLYCOSYL TRANSFERASE-RELATED"/>
    <property type="match status" value="1"/>
</dbReference>
<keyword evidence="1" id="KW-0479">Metal-binding</keyword>
<dbReference type="OrthoDB" id="9812065at2"/>
<evidence type="ECO:0000313" key="5">
    <source>
        <dbReference type="Proteomes" id="UP000093510"/>
    </source>
</evidence>
<dbReference type="AlphaFoldDB" id="A0A1B9E4Q4"/>
<feature type="domain" description="NodB homology" evidence="3">
    <location>
        <begin position="28"/>
        <end position="213"/>
    </location>
</feature>
<dbReference type="GO" id="GO:0046872">
    <property type="term" value="F:metal ion binding"/>
    <property type="evidence" value="ECO:0007669"/>
    <property type="project" value="UniProtKB-KW"/>
</dbReference>
<protein>
    <submittedName>
        <fullName evidence="4">Polysaccharide deacetylase</fullName>
    </submittedName>
</protein>
<proteinExistence type="predicted"/>
<dbReference type="RefSeq" id="WP_066333641.1">
    <property type="nucleotide sequence ID" value="NZ_CP017688.1"/>
</dbReference>
<gene>
    <name evidence="4" type="ORF">LPBF_05710</name>
</gene>
<evidence type="ECO:0000256" key="2">
    <source>
        <dbReference type="ARBA" id="ARBA00022801"/>
    </source>
</evidence>